<name>A0ABT7BZA1_9CYAN</name>
<dbReference type="PANTHER" id="PTHR39189:SF1">
    <property type="entry name" value="UPF0173 METAL-DEPENDENT HYDROLASE YTKL"/>
    <property type="match status" value="1"/>
</dbReference>
<comment type="caution">
    <text evidence="1">The sequence shown here is derived from an EMBL/GenBank/DDBJ whole genome shotgun (WGS) entry which is preliminary data.</text>
</comment>
<keyword evidence="2" id="KW-1185">Reference proteome</keyword>
<evidence type="ECO:0000313" key="1">
    <source>
        <dbReference type="EMBL" id="MDJ1184117.1"/>
    </source>
</evidence>
<dbReference type="EMBL" id="JAQOSQ010000012">
    <property type="protein sequence ID" value="MDJ1184117.1"/>
    <property type="molecule type" value="Genomic_DNA"/>
</dbReference>
<sequence length="261" mass="28071">MKRRKFISYAGTMAIATAIGSAYHQPSEARAGETLNIEWLGHTCVRVTGAGVRVLVNPFQPAGCTANYPAPKVDADLVLISSQLLDEGYVNDLPGQPRLLFEPGDYQLDGKLAGMRIRGLAAGRPEKRPGSRFPANVAWVWKQAGIKLLHLGGMASPVTVEQKILIGKPDVVFLPVGGGPKAYNPEEAKQAVDMLNPRIVVPTHYQTAAANPDACNLASLDAFLRVMSGTPVRQVGSDRLTLEASSLPESSPEIQVLSYRF</sequence>
<evidence type="ECO:0000313" key="2">
    <source>
        <dbReference type="Proteomes" id="UP001232992"/>
    </source>
</evidence>
<protein>
    <submittedName>
        <fullName evidence="1">MBL fold metallo-hydrolase</fullName>
    </submittedName>
</protein>
<dbReference type="Pfam" id="PF13483">
    <property type="entry name" value="Lactamase_B_3"/>
    <property type="match status" value="1"/>
</dbReference>
<dbReference type="RefSeq" id="WP_283758769.1">
    <property type="nucleotide sequence ID" value="NZ_JAQOSQ010000012.1"/>
</dbReference>
<dbReference type="Gene3D" id="3.60.15.10">
    <property type="entry name" value="Ribonuclease Z/Hydroxyacylglutathione hydrolase-like"/>
    <property type="match status" value="1"/>
</dbReference>
<organism evidence="1 2">
    <name type="scientific">Roseofilum casamattae BLCC-M143</name>
    <dbReference type="NCBI Taxonomy" id="3022442"/>
    <lineage>
        <taxon>Bacteria</taxon>
        <taxon>Bacillati</taxon>
        <taxon>Cyanobacteriota</taxon>
        <taxon>Cyanophyceae</taxon>
        <taxon>Desertifilales</taxon>
        <taxon>Desertifilaceae</taxon>
        <taxon>Roseofilum</taxon>
        <taxon>Roseofilum casamattae</taxon>
    </lineage>
</organism>
<dbReference type="InterPro" id="IPR036866">
    <property type="entry name" value="RibonucZ/Hydroxyglut_hydro"/>
</dbReference>
<gene>
    <name evidence="1" type="ORF">PMH09_13070</name>
</gene>
<reference evidence="1 2" key="1">
    <citation type="submission" date="2023-01" db="EMBL/GenBank/DDBJ databases">
        <title>Novel diversity within Roseofilum (Cyanobacteria; Desertifilaceae) from marine benthic mats with descriptions of four novel species.</title>
        <authorList>
            <person name="Wang Y."/>
            <person name="Berthold D.E."/>
            <person name="Hu J."/>
            <person name="Lefler F.W."/>
            <person name="Laughinghouse H.D. IV."/>
        </authorList>
    </citation>
    <scope>NUCLEOTIDE SEQUENCE [LARGE SCALE GENOMIC DNA]</scope>
    <source>
        <strain evidence="1 2">BLCC-M143</strain>
    </source>
</reference>
<dbReference type="PANTHER" id="PTHR39189">
    <property type="entry name" value="UPF0173 METAL-DEPENDENT HYDROLASE YTKL"/>
    <property type="match status" value="1"/>
</dbReference>
<dbReference type="Proteomes" id="UP001232992">
    <property type="component" value="Unassembled WGS sequence"/>
</dbReference>
<proteinExistence type="predicted"/>
<dbReference type="SUPFAM" id="SSF56281">
    <property type="entry name" value="Metallo-hydrolase/oxidoreductase"/>
    <property type="match status" value="1"/>
</dbReference>
<accession>A0ABT7BZA1</accession>